<evidence type="ECO:0000256" key="3">
    <source>
        <dbReference type="ARBA" id="ARBA00023027"/>
    </source>
</evidence>
<dbReference type="PRINTS" id="PR00081">
    <property type="entry name" value="GDHRDH"/>
</dbReference>
<protein>
    <submittedName>
        <fullName evidence="5">SDR family oxidoreductase</fullName>
    </submittedName>
</protein>
<dbReference type="InterPro" id="IPR002347">
    <property type="entry name" value="SDR_fam"/>
</dbReference>
<accession>A0A931H3X3</accession>
<dbReference type="PANTHER" id="PTHR24321">
    <property type="entry name" value="DEHYDROGENASES, SHORT CHAIN"/>
    <property type="match status" value="1"/>
</dbReference>
<proteinExistence type="inferred from homology"/>
<dbReference type="AlphaFoldDB" id="A0A931H3X3"/>
<dbReference type="InterPro" id="IPR057326">
    <property type="entry name" value="KR_dom"/>
</dbReference>
<dbReference type="Pfam" id="PF13561">
    <property type="entry name" value="adh_short_C2"/>
    <property type="match status" value="1"/>
</dbReference>
<dbReference type="Gene3D" id="3.40.50.720">
    <property type="entry name" value="NAD(P)-binding Rossmann-like Domain"/>
    <property type="match status" value="1"/>
</dbReference>
<evidence type="ECO:0000313" key="5">
    <source>
        <dbReference type="EMBL" id="MBG9388078.1"/>
    </source>
</evidence>
<dbReference type="NCBIfam" id="NF005559">
    <property type="entry name" value="PRK07231.1"/>
    <property type="match status" value="1"/>
</dbReference>
<keyword evidence="2" id="KW-0560">Oxidoreductase</keyword>
<dbReference type="PRINTS" id="PR00080">
    <property type="entry name" value="SDRFAMILY"/>
</dbReference>
<comment type="caution">
    <text evidence="5">The sequence shown here is derived from an EMBL/GenBank/DDBJ whole genome shotgun (WGS) entry which is preliminary data.</text>
</comment>
<feature type="domain" description="Ketoreductase" evidence="4">
    <location>
        <begin position="11"/>
        <end position="209"/>
    </location>
</feature>
<dbReference type="RefSeq" id="WP_196985957.1">
    <property type="nucleotide sequence ID" value="NZ_JADWYS010000001.1"/>
</dbReference>
<evidence type="ECO:0000256" key="1">
    <source>
        <dbReference type="ARBA" id="ARBA00006484"/>
    </source>
</evidence>
<organism evidence="5 6">
    <name type="scientific">Caenimonas aquaedulcis</name>
    <dbReference type="NCBI Taxonomy" id="2793270"/>
    <lineage>
        <taxon>Bacteria</taxon>
        <taxon>Pseudomonadati</taxon>
        <taxon>Pseudomonadota</taxon>
        <taxon>Betaproteobacteria</taxon>
        <taxon>Burkholderiales</taxon>
        <taxon>Comamonadaceae</taxon>
        <taxon>Caenimonas</taxon>
    </lineage>
</organism>
<dbReference type="FunFam" id="3.40.50.720:FF:000084">
    <property type="entry name" value="Short-chain dehydrogenase reductase"/>
    <property type="match status" value="1"/>
</dbReference>
<dbReference type="Proteomes" id="UP000651050">
    <property type="component" value="Unassembled WGS sequence"/>
</dbReference>
<keyword evidence="6" id="KW-1185">Reference proteome</keyword>
<comment type="similarity">
    <text evidence="1">Belongs to the short-chain dehydrogenases/reductases (SDR) family.</text>
</comment>
<dbReference type="SMART" id="SM00822">
    <property type="entry name" value="PKS_KR"/>
    <property type="match status" value="1"/>
</dbReference>
<keyword evidence="3" id="KW-0520">NAD</keyword>
<dbReference type="GO" id="GO:0016491">
    <property type="term" value="F:oxidoreductase activity"/>
    <property type="evidence" value="ECO:0007669"/>
    <property type="project" value="UniProtKB-KW"/>
</dbReference>
<dbReference type="PANTHER" id="PTHR24321:SF8">
    <property type="entry name" value="ESTRADIOL 17-BETA-DEHYDROGENASE 8-RELATED"/>
    <property type="match status" value="1"/>
</dbReference>
<evidence type="ECO:0000313" key="6">
    <source>
        <dbReference type="Proteomes" id="UP000651050"/>
    </source>
</evidence>
<evidence type="ECO:0000256" key="2">
    <source>
        <dbReference type="ARBA" id="ARBA00023002"/>
    </source>
</evidence>
<sequence>MTGTALNLAKEVVLITGGAQGLGEAMALAYARAGAAVVIADINEAGSLALAARIEGNGGRALGLALDVTDPQSVLGCVDAASRKFGYVSVLVNSAMFARYGPIEEVDAATIDRMLAVGLKGVLLMCQRVVPQMRDRKHGVILNISSVVGLAGVGYSSAYAALKGGADAITRGLAVELGHDGIRVNSIAPSAIPTEMSRRTLDEKGWEERRRRTPLGVIGRVEDVANAAVFLASDAAKFITGAVLPVDGGFAMAAMIPGIDIAAVQRSRGNPA</sequence>
<reference evidence="5" key="1">
    <citation type="submission" date="2020-11" db="EMBL/GenBank/DDBJ databases">
        <title>Bacterial whole genome sequence for Caenimonas sp. DR4.4.</title>
        <authorList>
            <person name="Le V."/>
            <person name="Ko S.-R."/>
            <person name="Ahn C.-Y."/>
            <person name="Oh H.-M."/>
        </authorList>
    </citation>
    <scope>NUCLEOTIDE SEQUENCE</scope>
    <source>
        <strain evidence="5">DR4.4</strain>
    </source>
</reference>
<evidence type="ECO:0000259" key="4">
    <source>
        <dbReference type="SMART" id="SM00822"/>
    </source>
</evidence>
<gene>
    <name evidence="5" type="ORF">I5803_08605</name>
</gene>
<dbReference type="EMBL" id="JADWYS010000001">
    <property type="protein sequence ID" value="MBG9388078.1"/>
    <property type="molecule type" value="Genomic_DNA"/>
</dbReference>
<dbReference type="InterPro" id="IPR036291">
    <property type="entry name" value="NAD(P)-bd_dom_sf"/>
</dbReference>
<dbReference type="SUPFAM" id="SSF51735">
    <property type="entry name" value="NAD(P)-binding Rossmann-fold domains"/>
    <property type="match status" value="1"/>
</dbReference>
<dbReference type="CDD" id="cd05233">
    <property type="entry name" value="SDR_c"/>
    <property type="match status" value="1"/>
</dbReference>
<name>A0A931H3X3_9BURK</name>